<protein>
    <submittedName>
        <fullName evidence="3">Glycosyltransferase family 9 protein</fullName>
    </submittedName>
</protein>
<evidence type="ECO:0000313" key="3">
    <source>
        <dbReference type="EMBL" id="MCG2420253.1"/>
    </source>
</evidence>
<name>A0A9X1R048_9FLAO</name>
<dbReference type="CDD" id="cd03789">
    <property type="entry name" value="GT9_LPS_heptosyltransferase"/>
    <property type="match status" value="1"/>
</dbReference>
<dbReference type="InterPro" id="IPR051199">
    <property type="entry name" value="LPS_LOS_Heptosyltrfase"/>
</dbReference>
<dbReference type="PANTHER" id="PTHR30160:SF7">
    <property type="entry name" value="ADP-HEPTOSE--LPS HEPTOSYLTRANSFERASE 2"/>
    <property type="match status" value="1"/>
</dbReference>
<dbReference type="Proteomes" id="UP001139461">
    <property type="component" value="Unassembled WGS sequence"/>
</dbReference>
<comment type="caution">
    <text evidence="3">The sequence shown here is derived from an EMBL/GenBank/DDBJ whole genome shotgun (WGS) entry which is preliminary data.</text>
</comment>
<dbReference type="EMBL" id="JAIRBA010000037">
    <property type="protein sequence ID" value="MCG2420253.1"/>
    <property type="molecule type" value="Genomic_DNA"/>
</dbReference>
<reference evidence="3" key="1">
    <citation type="submission" date="2021-09" db="EMBL/GenBank/DDBJ databases">
        <title>Genome of Aequorivita sp. strain F47161.</title>
        <authorList>
            <person name="Wang Y."/>
        </authorList>
    </citation>
    <scope>NUCLEOTIDE SEQUENCE</scope>
    <source>
        <strain evidence="3">F47161</strain>
    </source>
</reference>
<accession>A0A9X1R048</accession>
<keyword evidence="1" id="KW-0328">Glycosyltransferase</keyword>
<dbReference type="SUPFAM" id="SSF53756">
    <property type="entry name" value="UDP-Glycosyltransferase/glycogen phosphorylase"/>
    <property type="match status" value="1"/>
</dbReference>
<dbReference type="GO" id="GO:0005829">
    <property type="term" value="C:cytosol"/>
    <property type="evidence" value="ECO:0007669"/>
    <property type="project" value="TreeGrafter"/>
</dbReference>
<dbReference type="RefSeq" id="WP_237604030.1">
    <property type="nucleotide sequence ID" value="NZ_JAIRBA010000037.1"/>
</dbReference>
<dbReference type="Gene3D" id="3.40.50.2000">
    <property type="entry name" value="Glycogen Phosphorylase B"/>
    <property type="match status" value="2"/>
</dbReference>
<dbReference type="GO" id="GO:0008713">
    <property type="term" value="F:ADP-heptose-lipopolysaccharide heptosyltransferase activity"/>
    <property type="evidence" value="ECO:0007669"/>
    <property type="project" value="TreeGrafter"/>
</dbReference>
<evidence type="ECO:0000256" key="2">
    <source>
        <dbReference type="ARBA" id="ARBA00022679"/>
    </source>
</evidence>
<proteinExistence type="predicted"/>
<keyword evidence="2" id="KW-0808">Transferase</keyword>
<dbReference type="Pfam" id="PF01075">
    <property type="entry name" value="Glyco_transf_9"/>
    <property type="match status" value="1"/>
</dbReference>
<dbReference type="AlphaFoldDB" id="A0A9X1R048"/>
<organism evidence="3 4">
    <name type="scientific">Aequorivita vitellina</name>
    <dbReference type="NCBI Taxonomy" id="2874475"/>
    <lineage>
        <taxon>Bacteria</taxon>
        <taxon>Pseudomonadati</taxon>
        <taxon>Bacteroidota</taxon>
        <taxon>Flavobacteriia</taxon>
        <taxon>Flavobacteriales</taxon>
        <taxon>Flavobacteriaceae</taxon>
        <taxon>Aequorivita</taxon>
    </lineage>
</organism>
<evidence type="ECO:0000256" key="1">
    <source>
        <dbReference type="ARBA" id="ARBA00022676"/>
    </source>
</evidence>
<evidence type="ECO:0000313" key="4">
    <source>
        <dbReference type="Proteomes" id="UP001139461"/>
    </source>
</evidence>
<keyword evidence="4" id="KW-1185">Reference proteome</keyword>
<sequence length="360" mass="41628">MKKILLIQNKRIGDVLLSSVIANNIKKVFPNSELTFFAYDYTTGVLENNPNIDRIIPVKEKKLKKIPNLFKTILQMRREKFDIIFDPYAKFQSRMICLGSGAKYRIGFKREHKKLKLPFYTHPVNFKKKATLPCGRGIEDRINLIQSVFPLENVDYEPKIFLTEEEKNATKLSKINRPVLMLGVLGSTPQKSMPYEYIAQVVDYITQNYEVTVLFNYAPHQKEEALKIYEICSSKEQINLDIYADSIRDFAVLMNQCKLLVSNEGGSVHIAKALEKPTFTIYSPYIDKDAWNSFEDGKLHQSIHLLEEEPNLFKSFTPEERKKIEANPQSLYLKLTPEMIISKLKPFLQHHLAANVKTTS</sequence>
<gene>
    <name evidence="3" type="ORF">K8089_14585</name>
</gene>
<dbReference type="PANTHER" id="PTHR30160">
    <property type="entry name" value="TETRAACYLDISACCHARIDE 4'-KINASE-RELATED"/>
    <property type="match status" value="1"/>
</dbReference>
<dbReference type="GO" id="GO:0009244">
    <property type="term" value="P:lipopolysaccharide core region biosynthetic process"/>
    <property type="evidence" value="ECO:0007669"/>
    <property type="project" value="TreeGrafter"/>
</dbReference>
<dbReference type="InterPro" id="IPR002201">
    <property type="entry name" value="Glyco_trans_9"/>
</dbReference>